<evidence type="ECO:0000256" key="3">
    <source>
        <dbReference type="SAM" id="MobiDB-lite"/>
    </source>
</evidence>
<dbReference type="EMBL" id="RPFL01000020">
    <property type="protein sequence ID" value="RPD86220.1"/>
    <property type="molecule type" value="Genomic_DNA"/>
</dbReference>
<protein>
    <submittedName>
        <fullName evidence="5">Phage tail tape measure protein</fullName>
    </submittedName>
</protein>
<dbReference type="NCBIfam" id="TIGR01760">
    <property type="entry name" value="tape_meas_TP901"/>
    <property type="match status" value="1"/>
</dbReference>
<evidence type="ECO:0000256" key="1">
    <source>
        <dbReference type="ARBA" id="ARBA00022612"/>
    </source>
</evidence>
<keyword evidence="6" id="KW-1185">Reference proteome</keyword>
<reference evidence="5 6" key="1">
    <citation type="submission" date="2018-11" db="EMBL/GenBank/DDBJ databases">
        <title>Neisseria weixii sp. nov. isolated from the rectal contents of plateau pika (Ochotona cruzoniae).</title>
        <authorList>
            <person name="Zhang G."/>
        </authorList>
    </citation>
    <scope>NUCLEOTIDE SEQUENCE [LARGE SCALE GENOMIC DNA]</scope>
    <source>
        <strain evidence="5 6">10009</strain>
    </source>
</reference>
<dbReference type="Pfam" id="PF10145">
    <property type="entry name" value="PhageMin_Tail"/>
    <property type="match status" value="1"/>
</dbReference>
<feature type="coiled-coil region" evidence="2">
    <location>
        <begin position="1230"/>
        <end position="1320"/>
    </location>
</feature>
<dbReference type="PANTHER" id="PTHR37813:SF1">
    <property type="entry name" value="FELS-2 PROPHAGE PROTEIN"/>
    <property type="match status" value="1"/>
</dbReference>
<feature type="coiled-coil region" evidence="2">
    <location>
        <begin position="94"/>
        <end position="128"/>
    </location>
</feature>
<evidence type="ECO:0000259" key="4">
    <source>
        <dbReference type="Pfam" id="PF10145"/>
    </source>
</evidence>
<dbReference type="InterPro" id="IPR010090">
    <property type="entry name" value="Phage_tape_meas"/>
</dbReference>
<name>A0A3N4N2H9_9NEIS</name>
<feature type="domain" description="Phage tail tape measure protein" evidence="4">
    <location>
        <begin position="286"/>
        <end position="487"/>
    </location>
</feature>
<keyword evidence="1" id="KW-1188">Viral release from host cell</keyword>
<accession>A0A3N4N2H9</accession>
<evidence type="ECO:0000256" key="2">
    <source>
        <dbReference type="SAM" id="Coils"/>
    </source>
</evidence>
<evidence type="ECO:0000313" key="5">
    <source>
        <dbReference type="EMBL" id="RPD86220.1"/>
    </source>
</evidence>
<proteinExistence type="predicted"/>
<dbReference type="RefSeq" id="WP_123804370.1">
    <property type="nucleotide sequence ID" value="NZ_RPFL01000020.1"/>
</dbReference>
<feature type="compositionally biased region" description="Basic and acidic residues" evidence="3">
    <location>
        <begin position="1103"/>
        <end position="1118"/>
    </location>
</feature>
<dbReference type="OrthoDB" id="8019720at2"/>
<sequence>MTNIQAGIEIKAGVSGVEDIKHLSQTIKEAGVDTGGLTAHTEELAQSFSRMAEQQALINQYKQLSQEVGYTGTALKQAKSALAEMSTQMQNGATKEQKARYNALAQEVKNLEAQQGRLKSRLADTGNEMAKAGINAKDLAAAEQKLAAESAAAAVKMDKLNAETKELKALADARVQLGIDTDDKARQEIQKTKDAYELLKNSGTLSHEELSRAAELQRDKIYRLESGLKELRPSLADVANEVSGIVTRAGGLAYVSKEAMAFESAMAGVKKVVDGTPEQMGELEGKLKDLSVQLGIMPAEMANIAAAGGQLGIEMQKLPQFAEIASQMSTAFGMTADEAGNAAATISNVFQMPIERVQELGDAINVLGNNTAAKEKDIVAAMARIGGTANQFGLAAEEAAALADAFIALGRPPEVAATAINALLSKLQTAQAQGAGFQDALKSIGLSADEMAANIAANPQQALTGFLAKLQDLDKQSRALVLSKLFGAEYSDDIALLVGSLGEYEKALGLVNDKAQVTGAMQKEVGNAMETTEAQINRAKAAFSVAAAEIGGALLPAITTAAEAAASVAGGVASVAQEFPVLTQLAALYAGARLAVQAYETAVRLTGGSSAASFAKQQISIQGVRSSLQSATLAAREFTAQLTAANGAGMGKVKGSIATLGGALKSAAANAGALFAAFETGKSIGESLYKNSELARRLGDELARIPAIIDSLWTTGGLEKYNENFKTSAQSARELAAAEGELAKQNALKKEKAEQAAAAEAAAIKALQAEYRQSASEAAALETTLNALRAGGRENTAMYAEFAVQLEVAREKMAALKAELDAKNAKISVDTGDLARATAALEELGLSTQQVTTGMSDNANKALDSFSLAARQFGNDADQMGRLFQAALSKMDSPEAVEALKGRLNEVGKEAGLTAEEIEKIGDAAPKAAGKVSEAFAKIGVDVDSVTTGISSKAKQAFADFQTASKTAAQHGIDDANLIRASFEQMMGKLESRQEFEAFRRQLDESGNTAKLTQDQIARLNEAAAKGAGAAKTAYDQLGGSIKAAGDPATLNQIAQQAQTAFESGSISAAQYDQVIEQVNARTQELAQNTAKGGDQAVQAHQKAAESARQRESAERRAANAVGESAKATEKASAAVTDYGYRMSQTHGYVKLTTEEMEKLNRAFSGVKFGAAADLVTAQVKDWTEKIANANAAMERLNQSTSAGMVNNADLQRAITATNAVADKLGETKLSQFRVAIEDARARMQALKQEASDATASLQAQLDELNGNAEATYAYQHQKQLADLQAKLAEAQRMRQAEVAAEYQKQIKLMEQIYQKQKSNRQAERVQAQSVSTPVYSGGGNSNSGASADVLRQIGTGGVNIDLGRLNSVLKERDKTVVDSMFRQLEDGLKRST</sequence>
<comment type="caution">
    <text evidence="5">The sequence shown here is derived from an EMBL/GenBank/DDBJ whole genome shotgun (WGS) entry which is preliminary data.</text>
</comment>
<dbReference type="PANTHER" id="PTHR37813">
    <property type="entry name" value="FELS-2 PROPHAGE PROTEIN"/>
    <property type="match status" value="1"/>
</dbReference>
<evidence type="ECO:0000313" key="6">
    <source>
        <dbReference type="Proteomes" id="UP000272412"/>
    </source>
</evidence>
<keyword evidence="2" id="KW-0175">Coiled coil</keyword>
<dbReference type="Proteomes" id="UP000272412">
    <property type="component" value="Unassembled WGS sequence"/>
</dbReference>
<feature type="coiled-coil region" evidence="2">
    <location>
        <begin position="735"/>
        <end position="826"/>
    </location>
</feature>
<organism evidence="5 6">
    <name type="scientific">Neisseria weixii</name>
    <dbReference type="NCBI Taxonomy" id="1853276"/>
    <lineage>
        <taxon>Bacteria</taxon>
        <taxon>Pseudomonadati</taxon>
        <taxon>Pseudomonadota</taxon>
        <taxon>Betaproteobacteria</taxon>
        <taxon>Neisseriales</taxon>
        <taxon>Neisseriaceae</taxon>
        <taxon>Neisseria</taxon>
    </lineage>
</organism>
<feature type="region of interest" description="Disordered" evidence="3">
    <location>
        <begin position="1092"/>
        <end position="1127"/>
    </location>
</feature>
<gene>
    <name evidence="5" type="ORF">EGK74_08235</name>
</gene>